<evidence type="ECO:0000256" key="1">
    <source>
        <dbReference type="SAM" id="Phobius"/>
    </source>
</evidence>
<feature type="transmembrane region" description="Helical" evidence="1">
    <location>
        <begin position="21"/>
        <end position="43"/>
    </location>
</feature>
<keyword evidence="1" id="KW-0812">Transmembrane</keyword>
<name>A0A1F5KP69_9BACT</name>
<organism evidence="2 3">
    <name type="scientific">Candidatus Daviesbacteria bacterium RIFCSPLOWO2_01_FULL_39_12</name>
    <dbReference type="NCBI Taxonomy" id="1797785"/>
    <lineage>
        <taxon>Bacteria</taxon>
        <taxon>Candidatus Daviesiibacteriota</taxon>
    </lineage>
</organism>
<dbReference type="STRING" id="1797785.A3B45_00300"/>
<dbReference type="Proteomes" id="UP000178565">
    <property type="component" value="Unassembled WGS sequence"/>
</dbReference>
<sequence length="201" mass="23113">MKYFKKLIKINFRSLRLGHLPILKIVSVFLVTIFVYFIGRAVFPVLPKPLNKKIEICQKGTISTWKGEWTQVVATRSKNMNPGELFEVIYEDAPTDGLMFWCEASISHQVLLKANTINVVVETNQKVNIQLSFYRKSGGGPTWENISAAPNRVVSISHPLDRPKDRKINWLVGEFGQMAFLVTGYNYEKPVRIKIHETYLR</sequence>
<evidence type="ECO:0000313" key="3">
    <source>
        <dbReference type="Proteomes" id="UP000178565"/>
    </source>
</evidence>
<gene>
    <name evidence="2" type="ORF">A3B45_00300</name>
</gene>
<protein>
    <submittedName>
        <fullName evidence="2">Uncharacterized protein</fullName>
    </submittedName>
</protein>
<dbReference type="AlphaFoldDB" id="A0A1F5KP69"/>
<keyword evidence="1" id="KW-1133">Transmembrane helix</keyword>
<accession>A0A1F5KP69</accession>
<comment type="caution">
    <text evidence="2">The sequence shown here is derived from an EMBL/GenBank/DDBJ whole genome shotgun (WGS) entry which is preliminary data.</text>
</comment>
<reference evidence="2 3" key="1">
    <citation type="journal article" date="2016" name="Nat. Commun.">
        <title>Thousands of microbial genomes shed light on interconnected biogeochemical processes in an aquifer system.</title>
        <authorList>
            <person name="Anantharaman K."/>
            <person name="Brown C.T."/>
            <person name="Hug L.A."/>
            <person name="Sharon I."/>
            <person name="Castelle C.J."/>
            <person name="Probst A.J."/>
            <person name="Thomas B.C."/>
            <person name="Singh A."/>
            <person name="Wilkins M.J."/>
            <person name="Karaoz U."/>
            <person name="Brodie E.L."/>
            <person name="Williams K.H."/>
            <person name="Hubbard S.S."/>
            <person name="Banfield J.F."/>
        </authorList>
    </citation>
    <scope>NUCLEOTIDE SEQUENCE [LARGE SCALE GENOMIC DNA]</scope>
</reference>
<proteinExistence type="predicted"/>
<evidence type="ECO:0000313" key="2">
    <source>
        <dbReference type="EMBL" id="OGE42634.1"/>
    </source>
</evidence>
<keyword evidence="1" id="KW-0472">Membrane</keyword>
<dbReference type="EMBL" id="MFDM01000023">
    <property type="protein sequence ID" value="OGE42634.1"/>
    <property type="molecule type" value="Genomic_DNA"/>
</dbReference>